<dbReference type="InterPro" id="IPR001387">
    <property type="entry name" value="Cro/C1-type_HTH"/>
</dbReference>
<dbReference type="InterPro" id="IPR010982">
    <property type="entry name" value="Lambda_DNA-bd_dom_sf"/>
</dbReference>
<dbReference type="AlphaFoldDB" id="A0A1H3XMI5"/>
<dbReference type="SMART" id="SM00530">
    <property type="entry name" value="HTH_XRE"/>
    <property type="match status" value="1"/>
</dbReference>
<dbReference type="Pfam" id="PF01381">
    <property type="entry name" value="HTH_3"/>
    <property type="match status" value="1"/>
</dbReference>
<name>A0A1H3XMI5_9BACT</name>
<evidence type="ECO:0000313" key="3">
    <source>
        <dbReference type="Proteomes" id="UP000199041"/>
    </source>
</evidence>
<dbReference type="Gene3D" id="1.10.260.40">
    <property type="entry name" value="lambda repressor-like DNA-binding domains"/>
    <property type="match status" value="1"/>
</dbReference>
<evidence type="ECO:0000259" key="1">
    <source>
        <dbReference type="PROSITE" id="PS50943"/>
    </source>
</evidence>
<gene>
    <name evidence="2" type="ORF">SAMN05192529_1065</name>
</gene>
<dbReference type="EMBL" id="FNQY01000006">
    <property type="protein sequence ID" value="SEA00647.1"/>
    <property type="molecule type" value="Genomic_DNA"/>
</dbReference>
<dbReference type="CDD" id="cd00093">
    <property type="entry name" value="HTH_XRE"/>
    <property type="match status" value="1"/>
</dbReference>
<feature type="domain" description="HTH cro/C1-type" evidence="1">
    <location>
        <begin position="42"/>
        <end position="97"/>
    </location>
</feature>
<organism evidence="2 3">
    <name type="scientific">Arachidicoccus rhizosphaerae</name>
    <dbReference type="NCBI Taxonomy" id="551991"/>
    <lineage>
        <taxon>Bacteria</taxon>
        <taxon>Pseudomonadati</taxon>
        <taxon>Bacteroidota</taxon>
        <taxon>Chitinophagia</taxon>
        <taxon>Chitinophagales</taxon>
        <taxon>Chitinophagaceae</taxon>
        <taxon>Arachidicoccus</taxon>
    </lineage>
</organism>
<reference evidence="2 3" key="1">
    <citation type="submission" date="2016-10" db="EMBL/GenBank/DDBJ databases">
        <authorList>
            <person name="de Groot N.N."/>
        </authorList>
    </citation>
    <scope>NUCLEOTIDE SEQUENCE [LARGE SCALE GENOMIC DNA]</scope>
    <source>
        <strain evidence="2 3">Vu-144</strain>
    </source>
</reference>
<evidence type="ECO:0000313" key="2">
    <source>
        <dbReference type="EMBL" id="SEA00647.1"/>
    </source>
</evidence>
<sequence>MTNKENFLKLVSTDDSNTLDWLNERNANKKLRRTAQKISILILRRLKELKWSQKDLADKMEVSPQMVNKWVKGKDNNFSLDLLFRIGNYLGIELIEVPFNRSKVEVVSNPIEQSQVYKRGGERVICKNIPLNNCAVNEADY</sequence>
<accession>A0A1H3XMI5</accession>
<protein>
    <submittedName>
        <fullName evidence="2">Helix-turn-helix</fullName>
    </submittedName>
</protein>
<keyword evidence="3" id="KW-1185">Reference proteome</keyword>
<dbReference type="SUPFAM" id="SSF47413">
    <property type="entry name" value="lambda repressor-like DNA-binding domains"/>
    <property type="match status" value="1"/>
</dbReference>
<dbReference type="RefSeq" id="WP_170831168.1">
    <property type="nucleotide sequence ID" value="NZ_FNQY01000006.1"/>
</dbReference>
<proteinExistence type="predicted"/>
<dbReference type="PROSITE" id="PS50943">
    <property type="entry name" value="HTH_CROC1"/>
    <property type="match status" value="1"/>
</dbReference>
<dbReference type="Proteomes" id="UP000199041">
    <property type="component" value="Unassembled WGS sequence"/>
</dbReference>
<dbReference type="GO" id="GO:0003677">
    <property type="term" value="F:DNA binding"/>
    <property type="evidence" value="ECO:0007669"/>
    <property type="project" value="InterPro"/>
</dbReference>